<dbReference type="Proteomes" id="UP000887880">
    <property type="component" value="Genome"/>
</dbReference>
<feature type="compositionally biased region" description="Basic and acidic residues" evidence="1">
    <location>
        <begin position="703"/>
        <end position="718"/>
    </location>
</feature>
<protein>
    <submittedName>
        <fullName evidence="2">P2 protein</fullName>
    </submittedName>
</protein>
<accession>A0A6G9IVA6</accession>
<evidence type="ECO:0000256" key="1">
    <source>
        <dbReference type="SAM" id="MobiDB-lite"/>
    </source>
</evidence>
<feature type="compositionally biased region" description="Polar residues" evidence="1">
    <location>
        <begin position="616"/>
        <end position="631"/>
    </location>
</feature>
<dbReference type="EMBL" id="MN295965">
    <property type="protein sequence ID" value="QIQ28418.1"/>
    <property type="molecule type" value="Genomic_RNA"/>
</dbReference>
<feature type="compositionally biased region" description="Basic and acidic residues" evidence="1">
    <location>
        <begin position="747"/>
        <end position="761"/>
    </location>
</feature>
<reference evidence="2" key="1">
    <citation type="journal article" date="2020" name="Front. Microbiol.">
        <title>Virome Identification and Characterization of Fusarium sacchari and F. andiyazi: Causative Agents of Pokkah Boeng Disease in Sugarcane.</title>
        <authorList>
            <person name="Yao Z."/>
            <person name="Zou C."/>
            <person name="Peng N."/>
            <person name="Zhu Y."/>
            <person name="Bao Y."/>
            <person name="Zhou Q."/>
            <person name="Wu Q."/>
            <person name="Chen B."/>
            <person name="Zhang M."/>
        </authorList>
    </citation>
    <scope>NUCLEOTIDE SEQUENCE</scope>
    <source>
        <strain evidence="2">FZ04</strain>
    </source>
</reference>
<name>A0A6G9IVA6_9VIRU</name>
<organism evidence="2 3">
    <name type="scientific">Fusarium sacchari chrysovirus 1</name>
    <dbReference type="NCBI Taxonomy" id="2716763"/>
    <lineage>
        <taxon>Viruses</taxon>
        <taxon>Riboviria</taxon>
        <taxon>Orthornavirae</taxon>
        <taxon>Duplornaviricota</taxon>
        <taxon>Chrymotiviricetes</taxon>
        <taxon>Ghabrivirales</taxon>
        <taxon>Alphatotivirineae</taxon>
        <taxon>Chrysoviridae</taxon>
        <taxon>Betachrysovirus</taxon>
        <taxon>Betachrysovirus foxyspori</taxon>
    </lineage>
</organism>
<feature type="compositionally biased region" description="Low complexity" evidence="1">
    <location>
        <begin position="690"/>
        <end position="699"/>
    </location>
</feature>
<sequence length="878" mass="95100">MSLTMSSLASTGQKMGAEASVPTADKYRAGAVARLGAYHVPQPVINRSVQYRPGPTSFDSGAGSVEKLSAFYHHRLPLDVAQISLRAGTLRHDVVTFDTSKRPGGLPLTNQIVAQQYTQVYNFLDTGVRAGVIQTQRHFFQVPAAIDTARLDKLAEALSIETAAKQLDIKLPRLVAGGQGGNNATYSDFEALRGKVVDKAVNDDYGLRLANMARLVLHAYTASEAGLSHTLLGANTSVRVQKKLVAETPLLTAAEFDQGHFIYVGNDVSEEYWAFLSMALLGVQENTGNTQTVYSRMAFMSELRPNDMLTYVLQTGEQVPTPATPAVRVSVLNNPTKCLAFYYAYATSMGLAQAASSLLRQVALMPFMFKKNAVLPYKAVLEPKADAYMYLLRQTREDIRLSYNTLEVIVYQSPIIADAIKAGIAASAFSYRVRSSHRTNEITAAVKSALADYGMALSTLAAILADYGGITADLEWVNPFSESVDIGLDSCIHSYREYGWLLTTYNSLDSIDAFRPAFETGVDMRNAQYGYSINERPYLETLITLSVQGRPWSLESEPLLDAGNPRLQHDARTITHWMAVIQWVRYEAGKGVGIAKITPTPVSPKAPSVEDDDNGELTSSWRPTRARTLSGNKPLPLSLRPSKMAPPTEITTTGDEPSDIGERPATPRPSTAESVQDGGIRLRSGRELSRSPSPSESASTVVQHRDSIWAPKTDHAEESANYSASQRPRAKTPDRGRPATPIGTVVDEPRPRSRTLVDRMKSPLGKQKAHSRGSSVSSKRESAGANTGMMLSRGAQERSELAVVMSASKQAVAKLGESISTSDGRLALIEKAAPSHEIGDIAKDVQPGGLGALDITEWVGSSTDGTKRNVTTLAGTEL</sequence>
<evidence type="ECO:0000313" key="2">
    <source>
        <dbReference type="EMBL" id="QIQ28418.1"/>
    </source>
</evidence>
<evidence type="ECO:0000313" key="3">
    <source>
        <dbReference type="Proteomes" id="UP000887880"/>
    </source>
</evidence>
<proteinExistence type="predicted"/>
<feature type="region of interest" description="Disordered" evidence="1">
    <location>
        <begin position="597"/>
        <end position="787"/>
    </location>
</feature>